<accession>A0A485L004</accession>
<dbReference type="AlphaFoldDB" id="A0A485L004"/>
<evidence type="ECO:0000313" key="2">
    <source>
        <dbReference type="EMBL" id="VFT91014.1"/>
    </source>
</evidence>
<dbReference type="OrthoDB" id="72282at2759"/>
<gene>
    <name evidence="2" type="primary">Aste57867_14189</name>
    <name evidence="1" type="ORF">As57867_014138</name>
    <name evidence="2" type="ORF">ASTE57867_14189</name>
</gene>
<sequence>MRKPPRLEPLASTSYAQYPSQTAEEILVLKAIVTREMCLDQLVGLATSFAATPVQLLESVLALRDASLAVVEAIATWRSYMVRPMPFLWHGINYMWRMVADSDFLSKSSHLHLALEFKLKRRNPFCTIPALDTPFRIPRDDPHGLMCKGSYSFRLQEASMYLLEEEARNGGPYKPPCTDSRWAYMVQREAEHITQLRFGKNQ</sequence>
<evidence type="ECO:0000313" key="1">
    <source>
        <dbReference type="EMBL" id="KAF0694966.1"/>
    </source>
</evidence>
<evidence type="ECO:0000313" key="3">
    <source>
        <dbReference type="Proteomes" id="UP000332933"/>
    </source>
</evidence>
<name>A0A485L004_9STRA</name>
<reference evidence="1" key="2">
    <citation type="submission" date="2019-06" db="EMBL/GenBank/DDBJ databases">
        <title>Genomics analysis of Aphanomyces spp. identifies a new class of oomycete effector associated with host adaptation.</title>
        <authorList>
            <person name="Gaulin E."/>
        </authorList>
    </citation>
    <scope>NUCLEOTIDE SEQUENCE</scope>
    <source>
        <strain evidence="1">CBS 578.67</strain>
    </source>
</reference>
<reference evidence="2 3" key="1">
    <citation type="submission" date="2019-03" db="EMBL/GenBank/DDBJ databases">
        <authorList>
            <person name="Gaulin E."/>
            <person name="Dumas B."/>
        </authorList>
    </citation>
    <scope>NUCLEOTIDE SEQUENCE [LARGE SCALE GENOMIC DNA]</scope>
    <source>
        <strain evidence="2">CBS 568.67</strain>
    </source>
</reference>
<dbReference type="EMBL" id="CAADRA010005549">
    <property type="protein sequence ID" value="VFT91014.1"/>
    <property type="molecule type" value="Genomic_DNA"/>
</dbReference>
<keyword evidence="3" id="KW-1185">Reference proteome</keyword>
<dbReference type="EMBL" id="VJMH01005528">
    <property type="protein sequence ID" value="KAF0694966.1"/>
    <property type="molecule type" value="Genomic_DNA"/>
</dbReference>
<protein>
    <submittedName>
        <fullName evidence="2">Aste57867_14189 protein</fullName>
    </submittedName>
</protein>
<organism evidence="2 3">
    <name type="scientific">Aphanomyces stellatus</name>
    <dbReference type="NCBI Taxonomy" id="120398"/>
    <lineage>
        <taxon>Eukaryota</taxon>
        <taxon>Sar</taxon>
        <taxon>Stramenopiles</taxon>
        <taxon>Oomycota</taxon>
        <taxon>Saprolegniomycetes</taxon>
        <taxon>Saprolegniales</taxon>
        <taxon>Verrucalvaceae</taxon>
        <taxon>Aphanomyces</taxon>
    </lineage>
</organism>
<proteinExistence type="predicted"/>
<dbReference type="Proteomes" id="UP000332933">
    <property type="component" value="Unassembled WGS sequence"/>
</dbReference>